<dbReference type="Proteomes" id="UP001186944">
    <property type="component" value="Unassembled WGS sequence"/>
</dbReference>
<evidence type="ECO:0000313" key="9">
    <source>
        <dbReference type="Proteomes" id="UP001186944"/>
    </source>
</evidence>
<name>A0AA88XYD9_PINIB</name>
<dbReference type="CDD" id="cd22032">
    <property type="entry name" value="HMG-box_SoxF"/>
    <property type="match status" value="1"/>
</dbReference>
<dbReference type="GO" id="GO:0030154">
    <property type="term" value="P:cell differentiation"/>
    <property type="evidence" value="ECO:0007669"/>
    <property type="project" value="TreeGrafter"/>
</dbReference>
<dbReference type="Pfam" id="PF00505">
    <property type="entry name" value="HMG_box"/>
    <property type="match status" value="1"/>
</dbReference>
<keyword evidence="2 5" id="KW-0238">DNA-binding</keyword>
<dbReference type="SUPFAM" id="SSF47095">
    <property type="entry name" value="HMG-box"/>
    <property type="match status" value="1"/>
</dbReference>
<protein>
    <recommendedName>
        <fullName evidence="7">HMG box domain-containing protein</fullName>
    </recommendedName>
</protein>
<evidence type="ECO:0000259" key="7">
    <source>
        <dbReference type="PROSITE" id="PS50118"/>
    </source>
</evidence>
<dbReference type="InterPro" id="IPR050140">
    <property type="entry name" value="SRY-related_HMG-box_TF-like"/>
</dbReference>
<evidence type="ECO:0000256" key="5">
    <source>
        <dbReference type="PROSITE-ProRule" id="PRU00267"/>
    </source>
</evidence>
<comment type="caution">
    <text evidence="8">The sequence shown here is derived from an EMBL/GenBank/DDBJ whole genome shotgun (WGS) entry which is preliminary data.</text>
</comment>
<feature type="region of interest" description="Disordered" evidence="6">
    <location>
        <begin position="334"/>
        <end position="359"/>
    </location>
</feature>
<feature type="DNA-binding region" description="HMG box" evidence="5">
    <location>
        <begin position="71"/>
        <end position="139"/>
    </location>
</feature>
<keyword evidence="1" id="KW-0805">Transcription regulation</keyword>
<proteinExistence type="predicted"/>
<organism evidence="8 9">
    <name type="scientific">Pinctada imbricata</name>
    <name type="common">Atlantic pearl-oyster</name>
    <name type="synonym">Pinctada martensii</name>
    <dbReference type="NCBI Taxonomy" id="66713"/>
    <lineage>
        <taxon>Eukaryota</taxon>
        <taxon>Metazoa</taxon>
        <taxon>Spiralia</taxon>
        <taxon>Lophotrochozoa</taxon>
        <taxon>Mollusca</taxon>
        <taxon>Bivalvia</taxon>
        <taxon>Autobranchia</taxon>
        <taxon>Pteriomorphia</taxon>
        <taxon>Pterioida</taxon>
        <taxon>Pterioidea</taxon>
        <taxon>Pteriidae</taxon>
        <taxon>Pinctada</taxon>
    </lineage>
</organism>
<evidence type="ECO:0000256" key="1">
    <source>
        <dbReference type="ARBA" id="ARBA00023015"/>
    </source>
</evidence>
<keyword evidence="4 5" id="KW-0539">Nucleus</keyword>
<evidence type="ECO:0000256" key="6">
    <source>
        <dbReference type="SAM" id="MobiDB-lite"/>
    </source>
</evidence>
<dbReference type="AlphaFoldDB" id="A0AA88XYD9"/>
<keyword evidence="9" id="KW-1185">Reference proteome</keyword>
<evidence type="ECO:0000256" key="2">
    <source>
        <dbReference type="ARBA" id="ARBA00023125"/>
    </source>
</evidence>
<evidence type="ECO:0000256" key="4">
    <source>
        <dbReference type="ARBA" id="ARBA00023242"/>
    </source>
</evidence>
<feature type="region of interest" description="Disordered" evidence="6">
    <location>
        <begin position="202"/>
        <end position="226"/>
    </location>
</feature>
<dbReference type="PROSITE" id="PS50118">
    <property type="entry name" value="HMG_BOX_2"/>
    <property type="match status" value="1"/>
</dbReference>
<gene>
    <name evidence="8" type="ORF">FSP39_003103</name>
</gene>
<feature type="domain" description="HMG box" evidence="7">
    <location>
        <begin position="71"/>
        <end position="139"/>
    </location>
</feature>
<dbReference type="GO" id="GO:0001228">
    <property type="term" value="F:DNA-binding transcription activator activity, RNA polymerase II-specific"/>
    <property type="evidence" value="ECO:0007669"/>
    <property type="project" value="TreeGrafter"/>
</dbReference>
<feature type="region of interest" description="Disordered" evidence="6">
    <location>
        <begin position="1"/>
        <end position="25"/>
    </location>
</feature>
<sequence length="384" mass="43718">MHGSFGSWDHDPHVGGPQTLGHQRLPSIGETFTPWINGQYPYPGGPHLAAYPPNVPFGEQMHFGTLKEPRIRRPMNAFMVWAKSERKRMADENPDVHNADLSKMLGKKWRDMSNDEKQPFVDEAERLRLLHMQEHPDYKYKPRRRKHPKRNSKKVKEDDRSSSTPSAIHDSKDLIDRKPKKIHRFSSTGSFDDNYIDLCSLRQNPHVPDSSPETLSDGSGSGGNGVFCDTGIPASPHEMLHFCNTRQDQNFIQTNGLSEDVLKWDHLSFSDNRPPAPPLSHVGPLPPRENFSVAGEEWQRQPYLDQNLFQNFSQSDGLTELNREEFDQYLNAQKTSAAQKAAKQRNHEEGSGSKQQGTEGLDYNQELLNSDMNFVDAILPGHKY</sequence>
<dbReference type="InterPro" id="IPR036910">
    <property type="entry name" value="HMG_box_dom_sf"/>
</dbReference>
<dbReference type="InterPro" id="IPR009071">
    <property type="entry name" value="HMG_box_dom"/>
</dbReference>
<feature type="compositionally biased region" description="Basic residues" evidence="6">
    <location>
        <begin position="141"/>
        <end position="153"/>
    </location>
</feature>
<accession>A0AA88XYD9</accession>
<evidence type="ECO:0000256" key="3">
    <source>
        <dbReference type="ARBA" id="ARBA00023163"/>
    </source>
</evidence>
<dbReference type="EMBL" id="VSWD01000010">
    <property type="protein sequence ID" value="KAK3089374.1"/>
    <property type="molecule type" value="Genomic_DNA"/>
</dbReference>
<dbReference type="GO" id="GO:0000978">
    <property type="term" value="F:RNA polymerase II cis-regulatory region sequence-specific DNA binding"/>
    <property type="evidence" value="ECO:0007669"/>
    <property type="project" value="TreeGrafter"/>
</dbReference>
<dbReference type="SMART" id="SM00398">
    <property type="entry name" value="HMG"/>
    <property type="match status" value="1"/>
</dbReference>
<evidence type="ECO:0000313" key="8">
    <source>
        <dbReference type="EMBL" id="KAK3089374.1"/>
    </source>
</evidence>
<dbReference type="FunFam" id="1.10.30.10:FF:000008">
    <property type="entry name" value="transcription factor SOX-7"/>
    <property type="match status" value="1"/>
</dbReference>
<reference evidence="8" key="1">
    <citation type="submission" date="2019-08" db="EMBL/GenBank/DDBJ databases">
        <title>The improved chromosome-level genome for the pearl oyster Pinctada fucata martensii using PacBio sequencing and Hi-C.</title>
        <authorList>
            <person name="Zheng Z."/>
        </authorList>
    </citation>
    <scope>NUCLEOTIDE SEQUENCE</scope>
    <source>
        <strain evidence="8">ZZ-2019</strain>
        <tissue evidence="8">Adductor muscle</tissue>
    </source>
</reference>
<dbReference type="PANTHER" id="PTHR10270">
    <property type="entry name" value="SOX TRANSCRIPTION FACTOR"/>
    <property type="match status" value="1"/>
</dbReference>
<feature type="region of interest" description="Disordered" evidence="6">
    <location>
        <begin position="132"/>
        <end position="181"/>
    </location>
</feature>
<dbReference type="GO" id="GO:0005634">
    <property type="term" value="C:nucleus"/>
    <property type="evidence" value="ECO:0007669"/>
    <property type="project" value="UniProtKB-UniRule"/>
</dbReference>
<keyword evidence="3" id="KW-0804">Transcription</keyword>
<dbReference type="Gene3D" id="1.10.30.10">
    <property type="entry name" value="High mobility group box domain"/>
    <property type="match status" value="1"/>
</dbReference>
<dbReference type="PANTHER" id="PTHR10270:SF317">
    <property type="entry name" value="TRANSCRIPTION FACTOR SOX-15-RELATED"/>
    <property type="match status" value="1"/>
</dbReference>